<protein>
    <recommendedName>
        <fullName evidence="4">CCHC-type domain-containing protein</fullName>
    </recommendedName>
</protein>
<feature type="region of interest" description="Disordered" evidence="1">
    <location>
        <begin position="1"/>
        <end position="22"/>
    </location>
</feature>
<organism evidence="2 3">
    <name type="scientific">Rhypophila decipiens</name>
    <dbReference type="NCBI Taxonomy" id="261697"/>
    <lineage>
        <taxon>Eukaryota</taxon>
        <taxon>Fungi</taxon>
        <taxon>Dikarya</taxon>
        <taxon>Ascomycota</taxon>
        <taxon>Pezizomycotina</taxon>
        <taxon>Sordariomycetes</taxon>
        <taxon>Sordariomycetidae</taxon>
        <taxon>Sordariales</taxon>
        <taxon>Naviculisporaceae</taxon>
        <taxon>Rhypophila</taxon>
    </lineage>
</organism>
<feature type="region of interest" description="Disordered" evidence="1">
    <location>
        <begin position="267"/>
        <end position="398"/>
    </location>
</feature>
<dbReference type="EMBL" id="MU858580">
    <property type="protein sequence ID" value="KAK4205969.1"/>
    <property type="molecule type" value="Genomic_DNA"/>
</dbReference>
<feature type="compositionally biased region" description="Polar residues" evidence="1">
    <location>
        <begin position="354"/>
        <end position="382"/>
    </location>
</feature>
<proteinExistence type="predicted"/>
<dbReference type="AlphaFoldDB" id="A0AAN6XSA6"/>
<keyword evidence="3" id="KW-1185">Reference proteome</keyword>
<reference evidence="2" key="1">
    <citation type="journal article" date="2023" name="Mol. Phylogenet. Evol.">
        <title>Genome-scale phylogeny and comparative genomics of the fungal order Sordariales.</title>
        <authorList>
            <person name="Hensen N."/>
            <person name="Bonometti L."/>
            <person name="Westerberg I."/>
            <person name="Brannstrom I.O."/>
            <person name="Guillou S."/>
            <person name="Cros-Aarteil S."/>
            <person name="Calhoun S."/>
            <person name="Haridas S."/>
            <person name="Kuo A."/>
            <person name="Mondo S."/>
            <person name="Pangilinan J."/>
            <person name="Riley R."/>
            <person name="LaButti K."/>
            <person name="Andreopoulos B."/>
            <person name="Lipzen A."/>
            <person name="Chen C."/>
            <person name="Yan M."/>
            <person name="Daum C."/>
            <person name="Ng V."/>
            <person name="Clum A."/>
            <person name="Steindorff A."/>
            <person name="Ohm R.A."/>
            <person name="Martin F."/>
            <person name="Silar P."/>
            <person name="Natvig D.O."/>
            <person name="Lalanne C."/>
            <person name="Gautier V."/>
            <person name="Ament-Velasquez S.L."/>
            <person name="Kruys A."/>
            <person name="Hutchinson M.I."/>
            <person name="Powell A.J."/>
            <person name="Barry K."/>
            <person name="Miller A.N."/>
            <person name="Grigoriev I.V."/>
            <person name="Debuchy R."/>
            <person name="Gladieux P."/>
            <person name="Hiltunen Thoren M."/>
            <person name="Johannesson H."/>
        </authorList>
    </citation>
    <scope>NUCLEOTIDE SEQUENCE</scope>
    <source>
        <strain evidence="2">PSN293</strain>
    </source>
</reference>
<evidence type="ECO:0000256" key="1">
    <source>
        <dbReference type="SAM" id="MobiDB-lite"/>
    </source>
</evidence>
<comment type="caution">
    <text evidence="2">The sequence shown here is derived from an EMBL/GenBank/DDBJ whole genome shotgun (WGS) entry which is preliminary data.</text>
</comment>
<sequence>MSQQDSPLSSLGTHTPSDYAPTQTLLQRIPRMSIDDLVNLLDHEDLGADSDELRLIKQRIEQFQLRASLQGIKRSLEDSSNSEPSKRQRHEFKYTNIDKLTPTASLRKLADWKADMSRLFEGSPSKFETDSMKLIAAHQYMDDKAKTLWQTHVHTTPDDNNWPDFLQWAQRLVSQGSDSQVTIYQDYYKANQREGQSPTTFDAYLSSLESVMGEHSQVSNAMNFFTRLLPELQVKMELSGRERFPETRQEMVSFAQRIWHGMVKAGAVKIRKERSDNKKKEDPKDPSQQEHPGQGRSNQGHGQRGRGGRSGRGEGPTSSRQTENKFPTGQNDKGEPCCFKCGSTDHFVAKCDNSGPSQGKDSKPQSTPRPQLTQKTPRVNQTRVKEYEDLTSSSDSEN</sequence>
<gene>
    <name evidence="2" type="ORF">QBC37DRAFT_158488</name>
</gene>
<accession>A0AAN6XSA6</accession>
<reference evidence="2" key="2">
    <citation type="submission" date="2023-05" db="EMBL/GenBank/DDBJ databases">
        <authorList>
            <consortium name="Lawrence Berkeley National Laboratory"/>
            <person name="Steindorff A."/>
            <person name="Hensen N."/>
            <person name="Bonometti L."/>
            <person name="Westerberg I."/>
            <person name="Brannstrom I.O."/>
            <person name="Guillou S."/>
            <person name="Cros-Aarteil S."/>
            <person name="Calhoun S."/>
            <person name="Haridas S."/>
            <person name="Kuo A."/>
            <person name="Mondo S."/>
            <person name="Pangilinan J."/>
            <person name="Riley R."/>
            <person name="Labutti K."/>
            <person name="Andreopoulos B."/>
            <person name="Lipzen A."/>
            <person name="Chen C."/>
            <person name="Yanf M."/>
            <person name="Daum C."/>
            <person name="Ng V."/>
            <person name="Clum A."/>
            <person name="Ohm R."/>
            <person name="Martin F."/>
            <person name="Silar P."/>
            <person name="Natvig D."/>
            <person name="Lalanne C."/>
            <person name="Gautier V."/>
            <person name="Ament-Velasquez S.L."/>
            <person name="Kruys A."/>
            <person name="Hutchinson M.I."/>
            <person name="Powell A.J."/>
            <person name="Barry K."/>
            <person name="Miller A.N."/>
            <person name="Grigoriev I.V."/>
            <person name="Debuchy R."/>
            <person name="Gladieux P."/>
            <person name="Thoren M.H."/>
            <person name="Johannesson H."/>
        </authorList>
    </citation>
    <scope>NUCLEOTIDE SEQUENCE</scope>
    <source>
        <strain evidence="2">PSN293</strain>
    </source>
</reference>
<dbReference type="Proteomes" id="UP001301769">
    <property type="component" value="Unassembled WGS sequence"/>
</dbReference>
<feature type="compositionally biased region" description="Basic and acidic residues" evidence="1">
    <location>
        <begin position="273"/>
        <end position="288"/>
    </location>
</feature>
<evidence type="ECO:0000313" key="3">
    <source>
        <dbReference type="Proteomes" id="UP001301769"/>
    </source>
</evidence>
<name>A0AAN6XSA6_9PEZI</name>
<evidence type="ECO:0000313" key="2">
    <source>
        <dbReference type="EMBL" id="KAK4205969.1"/>
    </source>
</evidence>
<evidence type="ECO:0008006" key="4">
    <source>
        <dbReference type="Google" id="ProtNLM"/>
    </source>
</evidence>